<dbReference type="GO" id="GO:0016491">
    <property type="term" value="F:oxidoreductase activity"/>
    <property type="evidence" value="ECO:0007669"/>
    <property type="project" value="UniProtKB-KW"/>
</dbReference>
<evidence type="ECO:0000256" key="2">
    <source>
        <dbReference type="ARBA" id="ARBA00005466"/>
    </source>
</evidence>
<organism evidence="7 8">
    <name type="scientific">Jaapia argillacea MUCL 33604</name>
    <dbReference type="NCBI Taxonomy" id="933084"/>
    <lineage>
        <taxon>Eukaryota</taxon>
        <taxon>Fungi</taxon>
        <taxon>Dikarya</taxon>
        <taxon>Basidiomycota</taxon>
        <taxon>Agaricomycotina</taxon>
        <taxon>Agaricomycetes</taxon>
        <taxon>Agaricomycetidae</taxon>
        <taxon>Jaapiales</taxon>
        <taxon>Jaapiaceae</taxon>
        <taxon>Jaapia</taxon>
    </lineage>
</organism>
<evidence type="ECO:0000256" key="3">
    <source>
        <dbReference type="ARBA" id="ARBA00022630"/>
    </source>
</evidence>
<accession>A0A067PHV7</accession>
<dbReference type="EMBL" id="KL197729">
    <property type="protein sequence ID" value="KDQ54384.1"/>
    <property type="molecule type" value="Genomic_DNA"/>
</dbReference>
<dbReference type="OrthoDB" id="415825at2759"/>
<dbReference type="InterPro" id="IPR016167">
    <property type="entry name" value="FAD-bd_PCMH_sub1"/>
</dbReference>
<dbReference type="PANTHER" id="PTHR42973">
    <property type="entry name" value="BINDING OXIDOREDUCTASE, PUTATIVE (AFU_ORTHOLOGUE AFUA_1G17690)-RELATED"/>
    <property type="match status" value="1"/>
</dbReference>
<evidence type="ECO:0000313" key="7">
    <source>
        <dbReference type="EMBL" id="KDQ54384.1"/>
    </source>
</evidence>
<dbReference type="SUPFAM" id="SSF56176">
    <property type="entry name" value="FAD-binding/transporter-associated domain-like"/>
    <property type="match status" value="1"/>
</dbReference>
<feature type="domain" description="FAD-binding PCMH-type" evidence="6">
    <location>
        <begin position="33"/>
        <end position="203"/>
    </location>
</feature>
<dbReference type="Proteomes" id="UP000027265">
    <property type="component" value="Unassembled WGS sequence"/>
</dbReference>
<dbReference type="InterPro" id="IPR006094">
    <property type="entry name" value="Oxid_FAD_bind_N"/>
</dbReference>
<name>A0A067PHV7_9AGAM</name>
<dbReference type="PROSITE" id="PS51387">
    <property type="entry name" value="FAD_PCMH"/>
    <property type="match status" value="1"/>
</dbReference>
<dbReference type="HOGENOM" id="CLU_018354_10_0_1"/>
<evidence type="ECO:0000256" key="1">
    <source>
        <dbReference type="ARBA" id="ARBA00001974"/>
    </source>
</evidence>
<keyword evidence="8" id="KW-1185">Reference proteome</keyword>
<dbReference type="AlphaFoldDB" id="A0A067PHV7"/>
<keyword evidence="5" id="KW-0560">Oxidoreductase</keyword>
<protein>
    <recommendedName>
        <fullName evidence="6">FAD-binding PCMH-type domain-containing protein</fullName>
    </recommendedName>
</protein>
<dbReference type="Pfam" id="PF01565">
    <property type="entry name" value="FAD_binding_4"/>
    <property type="match status" value="1"/>
</dbReference>
<dbReference type="Gene3D" id="3.30.43.10">
    <property type="entry name" value="Uridine Diphospho-n-acetylenolpyruvylglucosamine Reductase, domain 2"/>
    <property type="match status" value="1"/>
</dbReference>
<sequence>MADFTSFLAAFNGDIVTPSDTGYEHAISRWALNAQRKAKVVAYVKNAEDIALAIKHARVHMLPIAIKGGGHSAAGASSSEGGLIIDLSKYFDTATVDVERELIRIGGGAVWATVDAAAIKEGFATVGGTINHVYCLVLGGGYGWLSPAYGLALDNLVEVTIVTADGSVLVANADSHVDLFWGVRGGGCNFGVCTEFVMKVHRQRATVFGGAIVFTPPLLPALYEATQQWWKNGPSEKEGMYQIFTKDPGGNPCIVAALFYNGSEAEGRDNFKAFFDLEPVGGFCREMPYEQLNSLQNEFTPHGINYYINGAYHHGPDLELATKFFARFTELSANPDFQMNLIFEYISLDKITSVPNDATAFVRGERGNILISTNWKEDSPERSKLGKEMVHELVNLIHGHTGYRKKEEVGYGNYSSESTDGVAFDKAKILFGENYPRLQGLKKRYDPEQIFSKWFPITPA</sequence>
<comment type="similarity">
    <text evidence="2">Belongs to the oxygen-dependent FAD-linked oxidoreductase family.</text>
</comment>
<dbReference type="InterPro" id="IPR016169">
    <property type="entry name" value="FAD-bd_PCMH_sub2"/>
</dbReference>
<dbReference type="Gene3D" id="3.40.462.20">
    <property type="match status" value="1"/>
</dbReference>
<dbReference type="STRING" id="933084.A0A067PHV7"/>
<dbReference type="Pfam" id="PF08031">
    <property type="entry name" value="BBE"/>
    <property type="match status" value="1"/>
</dbReference>
<dbReference type="InterPro" id="IPR050416">
    <property type="entry name" value="FAD-linked_Oxidoreductase"/>
</dbReference>
<comment type="cofactor">
    <cofactor evidence="1">
        <name>FAD</name>
        <dbReference type="ChEBI" id="CHEBI:57692"/>
    </cofactor>
</comment>
<evidence type="ECO:0000256" key="4">
    <source>
        <dbReference type="ARBA" id="ARBA00022827"/>
    </source>
</evidence>
<dbReference type="Gene3D" id="3.30.465.10">
    <property type="match status" value="1"/>
</dbReference>
<keyword evidence="4" id="KW-0274">FAD</keyword>
<dbReference type="InterPro" id="IPR012951">
    <property type="entry name" value="BBE"/>
</dbReference>
<dbReference type="InParanoid" id="A0A067PHV7"/>
<dbReference type="PANTHER" id="PTHR42973:SF39">
    <property type="entry name" value="FAD-BINDING PCMH-TYPE DOMAIN-CONTAINING PROTEIN"/>
    <property type="match status" value="1"/>
</dbReference>
<gene>
    <name evidence="7" type="ORF">JAAARDRAFT_60767</name>
</gene>
<reference evidence="8" key="1">
    <citation type="journal article" date="2014" name="Proc. Natl. Acad. Sci. U.S.A.">
        <title>Extensive sampling of basidiomycete genomes demonstrates inadequacy of the white-rot/brown-rot paradigm for wood decay fungi.</title>
        <authorList>
            <person name="Riley R."/>
            <person name="Salamov A.A."/>
            <person name="Brown D.W."/>
            <person name="Nagy L.G."/>
            <person name="Floudas D."/>
            <person name="Held B.W."/>
            <person name="Levasseur A."/>
            <person name="Lombard V."/>
            <person name="Morin E."/>
            <person name="Otillar R."/>
            <person name="Lindquist E.A."/>
            <person name="Sun H."/>
            <person name="LaButti K.M."/>
            <person name="Schmutz J."/>
            <person name="Jabbour D."/>
            <person name="Luo H."/>
            <person name="Baker S.E."/>
            <person name="Pisabarro A.G."/>
            <person name="Walton J.D."/>
            <person name="Blanchette R.A."/>
            <person name="Henrissat B."/>
            <person name="Martin F."/>
            <person name="Cullen D."/>
            <person name="Hibbett D.S."/>
            <person name="Grigoriev I.V."/>
        </authorList>
    </citation>
    <scope>NUCLEOTIDE SEQUENCE [LARGE SCALE GENOMIC DNA]</scope>
    <source>
        <strain evidence="8">MUCL 33604</strain>
    </source>
</reference>
<evidence type="ECO:0000259" key="6">
    <source>
        <dbReference type="PROSITE" id="PS51387"/>
    </source>
</evidence>
<keyword evidence="3" id="KW-0285">Flavoprotein</keyword>
<evidence type="ECO:0000256" key="5">
    <source>
        <dbReference type="ARBA" id="ARBA00023002"/>
    </source>
</evidence>
<proteinExistence type="inferred from homology"/>
<dbReference type="InterPro" id="IPR036318">
    <property type="entry name" value="FAD-bd_PCMH-like_sf"/>
</dbReference>
<evidence type="ECO:0000313" key="8">
    <source>
        <dbReference type="Proteomes" id="UP000027265"/>
    </source>
</evidence>
<dbReference type="GO" id="GO:0071949">
    <property type="term" value="F:FAD binding"/>
    <property type="evidence" value="ECO:0007669"/>
    <property type="project" value="InterPro"/>
</dbReference>
<dbReference type="InterPro" id="IPR016166">
    <property type="entry name" value="FAD-bd_PCMH"/>
</dbReference>